<dbReference type="AlphaFoldDB" id="A0A0H5BQY2"/>
<proteinExistence type="predicted"/>
<evidence type="ECO:0000313" key="1">
    <source>
        <dbReference type="EMBL" id="BAS01744.1"/>
    </source>
</evidence>
<name>A0A0H5BQY2_9EUKA</name>
<sequence length="140" mass="16768">MISFFNICLLNNVFKNKAKKIYQLNQKYKRLSIFKKKLSNFAKKNYLICNSFFYLSVFALERAKIIHLKNYIYIFNTKILNIIFSLLQPYSMIIKSLNSFQKDYMKIIKIFITHLRLFKNSNSYPIELIGWCHSILSPSQ</sequence>
<dbReference type="EMBL" id="AB996602">
    <property type="protein sequence ID" value="BAS01744.1"/>
    <property type="molecule type" value="Genomic_DNA"/>
</dbReference>
<organism evidence="1">
    <name type="scientific">Amorphochlora amoebiformis</name>
    <dbReference type="NCBI Taxonomy" id="1561963"/>
    <lineage>
        <taxon>Eukaryota</taxon>
        <taxon>Sar</taxon>
        <taxon>Rhizaria</taxon>
        <taxon>Cercozoa</taxon>
        <taxon>Chlorarachniophyceae</taxon>
        <taxon>Amorphochlora</taxon>
    </lineage>
</organism>
<geneLocation type="nucleomorph" evidence="1"/>
<protein>
    <submittedName>
        <fullName evidence="1">Uncharacterized protein</fullName>
    </submittedName>
</protein>
<reference evidence="1" key="1">
    <citation type="journal article" date="2015" name="Genome Biol. Evol.">
        <title>Nucleomorph Genome Sequences of Two Chlorarachniophytes, Amorphochlora amoebiformis and Lotharella vacuolata.</title>
        <authorList>
            <person name="Suzuki S."/>
            <person name="Shirato S."/>
            <person name="Hirakawa Y."/>
            <person name="Ishida K."/>
        </authorList>
    </citation>
    <scope>NUCLEOTIDE SEQUENCE</scope>
    <source>
        <strain evidence="1">CCMP2058</strain>
    </source>
</reference>
<accession>A0A0H5BQY2</accession>
<keyword evidence="1" id="KW-0542">Nucleomorph</keyword>